<dbReference type="PANTHER" id="PTHR43386">
    <property type="entry name" value="OLIGOPEPTIDE TRANSPORT SYSTEM PERMEASE PROTEIN APPC"/>
    <property type="match status" value="1"/>
</dbReference>
<comment type="similarity">
    <text evidence="7">Belongs to the binding-protein-dependent transport system permease family.</text>
</comment>
<dbReference type="PANTHER" id="PTHR43386:SF1">
    <property type="entry name" value="D,D-DIPEPTIDE TRANSPORT SYSTEM PERMEASE PROTEIN DDPC-RELATED"/>
    <property type="match status" value="1"/>
</dbReference>
<organism evidence="10 11">
    <name type="scientific">Phytoactinopolyspora mesophila</name>
    <dbReference type="NCBI Taxonomy" id="2650750"/>
    <lineage>
        <taxon>Bacteria</taxon>
        <taxon>Bacillati</taxon>
        <taxon>Actinomycetota</taxon>
        <taxon>Actinomycetes</taxon>
        <taxon>Jiangellales</taxon>
        <taxon>Jiangellaceae</taxon>
        <taxon>Phytoactinopolyspora</taxon>
    </lineage>
</organism>
<dbReference type="AlphaFoldDB" id="A0A7K3LYE7"/>
<keyword evidence="4 7" id="KW-0812">Transmembrane</keyword>
<feature type="transmembrane region" description="Helical" evidence="7">
    <location>
        <begin position="401"/>
        <end position="424"/>
    </location>
</feature>
<dbReference type="InterPro" id="IPR000515">
    <property type="entry name" value="MetI-like"/>
</dbReference>
<dbReference type="InterPro" id="IPR050366">
    <property type="entry name" value="BP-dependent_transpt_permease"/>
</dbReference>
<evidence type="ECO:0000256" key="6">
    <source>
        <dbReference type="ARBA" id="ARBA00023136"/>
    </source>
</evidence>
<keyword evidence="6 7" id="KW-0472">Membrane</keyword>
<feature type="transmembrane region" description="Helical" evidence="7">
    <location>
        <begin position="269"/>
        <end position="288"/>
    </location>
</feature>
<feature type="compositionally biased region" description="Basic and acidic residues" evidence="8">
    <location>
        <begin position="55"/>
        <end position="73"/>
    </location>
</feature>
<proteinExistence type="inferred from homology"/>
<evidence type="ECO:0000256" key="1">
    <source>
        <dbReference type="ARBA" id="ARBA00004651"/>
    </source>
</evidence>
<dbReference type="Pfam" id="PF00528">
    <property type="entry name" value="BPD_transp_1"/>
    <property type="match status" value="1"/>
</dbReference>
<accession>A0A7K3LYE7</accession>
<feature type="transmembrane region" description="Helical" evidence="7">
    <location>
        <begin position="172"/>
        <end position="192"/>
    </location>
</feature>
<sequence length="438" mass="44767">MASGAAGECAGGVSRRGAVPGDARRHGDAAGCGPSADRSGQRLAGAGGAPPPRRPQRDVAGDRAARSAGRCRDHGCCPGRDRLSLRRHRFATGRCDQPPGLSAHPGLFPPAHLPGAGGELRRRPGDGAHRPTDGTVSFRRTDSVTGVPGAEVAGIGGAATGVSRSAGFRLRVAGAVLLGLLILVAVLAPWLAPYDPDVPAGMSFDAPSAQHLLGTNNIGQDVLSRVIWGTRTSLPTAAAVTAIAVFLGIVVGAVAGLAGGVADLVCMRIVDVLIALPRLPLLILVGVLAGATRVSVVLALGLLAWAPIARVLRNQTLSLRRCGFIEAARGFGAGGAYLIRRHVAAALGPVVIAQAMAVASSALLLETGLAFLGVADSNAVSWGLDINRALAEPGVYFSSAWLWWVLPTGMAIVTCVGAFIVLGIGMEPLANRRVEVRR</sequence>
<comment type="caution">
    <text evidence="10">The sequence shown here is derived from an EMBL/GenBank/DDBJ whole genome shotgun (WGS) entry which is preliminary data.</text>
</comment>
<evidence type="ECO:0000256" key="2">
    <source>
        <dbReference type="ARBA" id="ARBA00022448"/>
    </source>
</evidence>
<dbReference type="EMBL" id="WLZY01000001">
    <property type="protein sequence ID" value="NDL55837.1"/>
    <property type="molecule type" value="Genomic_DNA"/>
</dbReference>
<dbReference type="CDD" id="cd06261">
    <property type="entry name" value="TM_PBP2"/>
    <property type="match status" value="1"/>
</dbReference>
<evidence type="ECO:0000313" key="10">
    <source>
        <dbReference type="EMBL" id="NDL55837.1"/>
    </source>
</evidence>
<dbReference type="Pfam" id="PF12911">
    <property type="entry name" value="OppC_N"/>
    <property type="match status" value="1"/>
</dbReference>
<feature type="domain" description="ABC transmembrane type-1" evidence="9">
    <location>
        <begin position="230"/>
        <end position="425"/>
    </location>
</feature>
<feature type="transmembrane region" description="Helical" evidence="7">
    <location>
        <begin position="237"/>
        <end position="262"/>
    </location>
</feature>
<reference evidence="10 11" key="1">
    <citation type="submission" date="2019-11" db="EMBL/GenBank/DDBJ databases">
        <authorList>
            <person name="Li X.-J."/>
            <person name="Feng X.-M."/>
        </authorList>
    </citation>
    <scope>NUCLEOTIDE SEQUENCE [LARGE SCALE GENOMIC DNA]</scope>
    <source>
        <strain evidence="10 11">XMNu-373</strain>
    </source>
</reference>
<evidence type="ECO:0000256" key="4">
    <source>
        <dbReference type="ARBA" id="ARBA00022692"/>
    </source>
</evidence>
<name>A0A7K3LYE7_9ACTN</name>
<dbReference type="Proteomes" id="UP000460435">
    <property type="component" value="Unassembled WGS sequence"/>
</dbReference>
<keyword evidence="3" id="KW-1003">Cell membrane</keyword>
<feature type="region of interest" description="Disordered" evidence="8">
    <location>
        <begin position="1"/>
        <end position="73"/>
    </location>
</feature>
<dbReference type="PROSITE" id="PS50928">
    <property type="entry name" value="ABC_TM1"/>
    <property type="match status" value="1"/>
</dbReference>
<keyword evidence="5 7" id="KW-1133">Transmembrane helix</keyword>
<evidence type="ECO:0000256" key="8">
    <source>
        <dbReference type="SAM" id="MobiDB-lite"/>
    </source>
</evidence>
<evidence type="ECO:0000259" key="9">
    <source>
        <dbReference type="PROSITE" id="PS50928"/>
    </source>
</evidence>
<evidence type="ECO:0000313" key="11">
    <source>
        <dbReference type="Proteomes" id="UP000460435"/>
    </source>
</evidence>
<protein>
    <submittedName>
        <fullName evidence="10">ABC transporter permease subunit</fullName>
    </submittedName>
</protein>
<dbReference type="InterPro" id="IPR025966">
    <property type="entry name" value="OppC_N"/>
</dbReference>
<keyword evidence="2 7" id="KW-0813">Transport</keyword>
<dbReference type="GO" id="GO:0055085">
    <property type="term" value="P:transmembrane transport"/>
    <property type="evidence" value="ECO:0007669"/>
    <property type="project" value="InterPro"/>
</dbReference>
<keyword evidence="11" id="KW-1185">Reference proteome</keyword>
<dbReference type="Gene3D" id="1.10.3720.10">
    <property type="entry name" value="MetI-like"/>
    <property type="match status" value="1"/>
</dbReference>
<feature type="transmembrane region" description="Helical" evidence="7">
    <location>
        <begin position="294"/>
        <end position="312"/>
    </location>
</feature>
<dbReference type="InterPro" id="IPR035906">
    <property type="entry name" value="MetI-like_sf"/>
</dbReference>
<comment type="subcellular location">
    <subcellularLocation>
        <location evidence="1 7">Cell membrane</location>
        <topology evidence="1 7">Multi-pass membrane protein</topology>
    </subcellularLocation>
</comment>
<dbReference type="SUPFAM" id="SSF161098">
    <property type="entry name" value="MetI-like"/>
    <property type="match status" value="1"/>
</dbReference>
<evidence type="ECO:0000256" key="7">
    <source>
        <dbReference type="RuleBase" id="RU363032"/>
    </source>
</evidence>
<dbReference type="GO" id="GO:0005886">
    <property type="term" value="C:plasma membrane"/>
    <property type="evidence" value="ECO:0007669"/>
    <property type="project" value="UniProtKB-SubCell"/>
</dbReference>
<evidence type="ECO:0000256" key="3">
    <source>
        <dbReference type="ARBA" id="ARBA00022475"/>
    </source>
</evidence>
<evidence type="ECO:0000256" key="5">
    <source>
        <dbReference type="ARBA" id="ARBA00022989"/>
    </source>
</evidence>
<gene>
    <name evidence="10" type="ORF">F7O44_02000</name>
</gene>
<feature type="transmembrane region" description="Helical" evidence="7">
    <location>
        <begin position="343"/>
        <end position="365"/>
    </location>
</feature>